<gene>
    <name evidence="3" type="ORF">RQP18_02920</name>
</gene>
<dbReference type="RefSeq" id="WP_342388665.1">
    <property type="nucleotide sequence ID" value="NZ_CP138333.2"/>
</dbReference>
<sequence>MFIANDSNGTRITANEAQKGAGYFCPVCEAPVTFKAGNIKTAHFSHHRIVDCTRYLYKKESLQHLEAKHDLYQALDSQHRVSMEYYLPEIEQIPDLLVGKRALEIQYSAISPELITERSKGYHSLGMDVIWLLDEAAIKKADGCIIPTHFQLSTLYNTSLFTYSNHHKRLMKWGLRHHRGGNRWTFHASEIAPHDLLGLHPREPVRPLALKQGDIRRMIQRERQQKNRLNPTLTFLYQLSLDSRSLPPHLCMSVEPERWILNPPLEWKLYIMYGLEKGTFDWQQFSRFIHMREIQAAPPKEEVLRALLAAYKMLYISQ</sequence>
<feature type="domain" description="Competence protein CoiA-like N-terminal" evidence="2">
    <location>
        <begin position="15"/>
        <end position="53"/>
    </location>
</feature>
<dbReference type="InterPro" id="IPR010330">
    <property type="entry name" value="CoiA_nuc"/>
</dbReference>
<dbReference type="EMBL" id="CP138333">
    <property type="protein sequence ID" value="WZX30146.1"/>
    <property type="molecule type" value="Genomic_DNA"/>
</dbReference>
<keyword evidence="4" id="KW-1185">Reference proteome</keyword>
<reference evidence="4" key="1">
    <citation type="submission" date="2023-10" db="EMBL/GenBank/DDBJ databases">
        <title>Genome analysis and identification of Salinococcus sp. Bachu38 nov., a PGPR from the rhizosphere of Tamarix.</title>
        <authorList>
            <person name="Liang Z."/>
            <person name="Zhang X."/>
            <person name="Jia J."/>
            <person name="Chen X."/>
            <person name="Wang Y."/>
            <person name="Wang Q."/>
            <person name="Wang R."/>
        </authorList>
    </citation>
    <scope>NUCLEOTIDE SEQUENCE [LARGE SCALE GENOMIC DNA]</scope>
    <source>
        <strain evidence="4">Bachu38</strain>
    </source>
</reference>
<protein>
    <submittedName>
        <fullName evidence="3">Competence protein CoiA</fullName>
    </submittedName>
</protein>
<evidence type="ECO:0000313" key="3">
    <source>
        <dbReference type="EMBL" id="WZX30146.1"/>
    </source>
</evidence>
<feature type="domain" description="Competence protein CoiA nuclease-like" evidence="1">
    <location>
        <begin position="60"/>
        <end position="170"/>
    </location>
</feature>
<evidence type="ECO:0000313" key="4">
    <source>
        <dbReference type="Proteomes" id="UP001455384"/>
    </source>
</evidence>
<dbReference type="InterPro" id="IPR057253">
    <property type="entry name" value="CoiA-like_N"/>
</dbReference>
<dbReference type="Proteomes" id="UP001455384">
    <property type="component" value="Chromosome"/>
</dbReference>
<organism evidence="3 4">
    <name type="scientific">Salinicoccus bachuensis</name>
    <dbReference type="NCBI Taxonomy" id="3136731"/>
    <lineage>
        <taxon>Bacteria</taxon>
        <taxon>Bacillati</taxon>
        <taxon>Bacillota</taxon>
        <taxon>Bacilli</taxon>
        <taxon>Bacillales</taxon>
        <taxon>Staphylococcaceae</taxon>
        <taxon>Salinicoccus</taxon>
    </lineage>
</organism>
<proteinExistence type="predicted"/>
<evidence type="ECO:0000259" key="2">
    <source>
        <dbReference type="Pfam" id="PF25164"/>
    </source>
</evidence>
<dbReference type="Pfam" id="PF06054">
    <property type="entry name" value="CoiA_nuc"/>
    <property type="match status" value="1"/>
</dbReference>
<accession>A0ABZ3CJW0</accession>
<dbReference type="Pfam" id="PF25164">
    <property type="entry name" value="CoiA_N"/>
    <property type="match status" value="1"/>
</dbReference>
<evidence type="ECO:0000259" key="1">
    <source>
        <dbReference type="Pfam" id="PF06054"/>
    </source>
</evidence>
<name>A0ABZ3CJW0_9STAP</name>